<dbReference type="Proteomes" id="UP001238179">
    <property type="component" value="Chromosome"/>
</dbReference>
<accession>A0AA48GKK3</accession>
<dbReference type="EMBL" id="AP027080">
    <property type="protein sequence ID" value="BDU72924.1"/>
    <property type="molecule type" value="Genomic_DNA"/>
</dbReference>
<reference evidence="3" key="1">
    <citation type="journal article" date="2023" name="Int. J. Syst. Evol. Microbiol.">
        <title>Mesoterricola silvestris gen. nov., sp. nov., Mesoterricola sediminis sp. nov., Geothrix oryzae sp. nov., Geothrix edaphica sp. nov., Geothrix rubra sp. nov., and Geothrix limicola sp. nov., six novel members of Acidobacteriota isolated from soils.</title>
        <authorList>
            <person name="Itoh H."/>
            <person name="Sugisawa Y."/>
            <person name="Mise K."/>
            <person name="Xu Z."/>
            <person name="Kuniyasu M."/>
            <person name="Ushijima N."/>
            <person name="Kawano K."/>
            <person name="Kobayashi E."/>
            <person name="Shiratori Y."/>
            <person name="Masuda Y."/>
            <person name="Senoo K."/>
        </authorList>
    </citation>
    <scope>NUCLEOTIDE SEQUENCE [LARGE SCALE GENOMIC DNA]</scope>
    <source>
        <strain evidence="3">W79</strain>
    </source>
</reference>
<keyword evidence="3" id="KW-1185">Reference proteome</keyword>
<proteinExistence type="predicted"/>
<evidence type="ECO:0000313" key="3">
    <source>
        <dbReference type="Proteomes" id="UP001238179"/>
    </source>
</evidence>
<gene>
    <name evidence="2" type="ORF">METEAL_20980</name>
</gene>
<dbReference type="Pfam" id="PF18925">
    <property type="entry name" value="DUF5675"/>
    <property type="match status" value="1"/>
</dbReference>
<dbReference type="KEGG" id="msil:METEAL_20980"/>
<name>A0AA48GKK3_9BACT</name>
<sequence>MGMSTEPLQILVQRRKPIGRNTPGDLYLNGTWECFTVEDLVRPKGVKIWGETAIPAGIYKVIINLSARFKKLMMRLLEVPDFTGILIHGGNTNEDTHGCILVGQKLTAAGTIPGGYSTGAITALFAKVQAAIAAGREVWIEVKDVEGGA</sequence>
<evidence type="ECO:0000313" key="2">
    <source>
        <dbReference type="EMBL" id="BDU72924.1"/>
    </source>
</evidence>
<organism evidence="2 3">
    <name type="scientific">Mesoterricola silvestris</name>
    <dbReference type="NCBI Taxonomy" id="2927979"/>
    <lineage>
        <taxon>Bacteria</taxon>
        <taxon>Pseudomonadati</taxon>
        <taxon>Acidobacteriota</taxon>
        <taxon>Holophagae</taxon>
        <taxon>Holophagales</taxon>
        <taxon>Holophagaceae</taxon>
        <taxon>Mesoterricola</taxon>
    </lineage>
</organism>
<dbReference type="AlphaFoldDB" id="A0AA48GKK3"/>
<evidence type="ECO:0000259" key="1">
    <source>
        <dbReference type="Pfam" id="PF18925"/>
    </source>
</evidence>
<protein>
    <recommendedName>
        <fullName evidence="1">DUF5675 domain-containing protein</fullName>
    </recommendedName>
</protein>
<dbReference type="InterPro" id="IPR043732">
    <property type="entry name" value="DUF5675"/>
</dbReference>
<feature type="domain" description="DUF5675" evidence="1">
    <location>
        <begin position="12"/>
        <end position="129"/>
    </location>
</feature>